<dbReference type="InterPro" id="IPR019734">
    <property type="entry name" value="TPR_rpt"/>
</dbReference>
<dbReference type="AlphaFoldDB" id="A7RYY3"/>
<gene>
    <name evidence="2" type="ORF">NEMVEDRAFT_v1g204213</name>
</gene>
<reference evidence="2 3" key="1">
    <citation type="journal article" date="2007" name="Science">
        <title>Sea anemone genome reveals ancestral eumetazoan gene repertoire and genomic organization.</title>
        <authorList>
            <person name="Putnam N.H."/>
            <person name="Srivastava M."/>
            <person name="Hellsten U."/>
            <person name="Dirks B."/>
            <person name="Chapman J."/>
            <person name="Salamov A."/>
            <person name="Terry A."/>
            <person name="Shapiro H."/>
            <person name="Lindquist E."/>
            <person name="Kapitonov V.V."/>
            <person name="Jurka J."/>
            <person name="Genikhovich G."/>
            <person name="Grigoriev I.V."/>
            <person name="Lucas S.M."/>
            <person name="Steele R.E."/>
            <person name="Finnerty J.R."/>
            <person name="Technau U."/>
            <person name="Martindale M.Q."/>
            <person name="Rokhsar D.S."/>
        </authorList>
    </citation>
    <scope>NUCLEOTIDE SEQUENCE [LARGE SCALE GENOMIC DNA]</scope>
    <source>
        <strain evidence="3">CH2 X CH6</strain>
    </source>
</reference>
<sequence>MKEVIALDPWFVIAMSDLSKIYAMGGHVDRAVHEVEQALVIHPDSIDANWHYVQLLLAKLIRLAPSRPFLYYQLADVLDSLGNKQEAAEMREKSFGIGAEIDANAKLSS</sequence>
<feature type="repeat" description="TPR" evidence="1">
    <location>
        <begin position="12"/>
        <end position="45"/>
    </location>
</feature>
<dbReference type="SUPFAM" id="SSF48452">
    <property type="entry name" value="TPR-like"/>
    <property type="match status" value="1"/>
</dbReference>
<dbReference type="EMBL" id="DS469555">
    <property type="protein sequence ID" value="EDO43268.1"/>
    <property type="molecule type" value="Genomic_DNA"/>
</dbReference>
<proteinExistence type="predicted"/>
<dbReference type="Proteomes" id="UP000001593">
    <property type="component" value="Unassembled WGS sequence"/>
</dbReference>
<evidence type="ECO:0000313" key="2">
    <source>
        <dbReference type="EMBL" id="EDO43268.1"/>
    </source>
</evidence>
<dbReference type="Gene3D" id="1.25.40.10">
    <property type="entry name" value="Tetratricopeptide repeat domain"/>
    <property type="match status" value="1"/>
</dbReference>
<keyword evidence="3" id="KW-1185">Reference proteome</keyword>
<evidence type="ECO:0000256" key="1">
    <source>
        <dbReference type="PROSITE-ProRule" id="PRU00339"/>
    </source>
</evidence>
<accession>A7RYY3</accession>
<evidence type="ECO:0000313" key="3">
    <source>
        <dbReference type="Proteomes" id="UP000001593"/>
    </source>
</evidence>
<dbReference type="InterPro" id="IPR011990">
    <property type="entry name" value="TPR-like_helical_dom_sf"/>
</dbReference>
<protein>
    <recommendedName>
        <fullName evidence="4">Tetratricopeptide repeat protein</fullName>
    </recommendedName>
</protein>
<organism evidence="2 3">
    <name type="scientific">Nematostella vectensis</name>
    <name type="common">Starlet sea anemone</name>
    <dbReference type="NCBI Taxonomy" id="45351"/>
    <lineage>
        <taxon>Eukaryota</taxon>
        <taxon>Metazoa</taxon>
        <taxon>Cnidaria</taxon>
        <taxon>Anthozoa</taxon>
        <taxon>Hexacorallia</taxon>
        <taxon>Actiniaria</taxon>
        <taxon>Edwardsiidae</taxon>
        <taxon>Nematostella</taxon>
    </lineage>
</organism>
<dbReference type="HOGENOM" id="CLU_2187031_0_0_1"/>
<dbReference type="InParanoid" id="A7RYY3"/>
<name>A7RYY3_NEMVE</name>
<evidence type="ECO:0008006" key="4">
    <source>
        <dbReference type="Google" id="ProtNLM"/>
    </source>
</evidence>
<dbReference type="PROSITE" id="PS50005">
    <property type="entry name" value="TPR"/>
    <property type="match status" value="1"/>
</dbReference>
<keyword evidence="1" id="KW-0802">TPR repeat</keyword>